<keyword evidence="1" id="KW-0540">Nuclease</keyword>
<evidence type="ECO:0000256" key="1">
    <source>
        <dbReference type="ARBA" id="ARBA00022722"/>
    </source>
</evidence>
<keyword evidence="3" id="KW-0378">Hydrolase</keyword>
<dbReference type="InterPro" id="IPR036866">
    <property type="entry name" value="RibonucZ/Hydroxyglut_hydro"/>
</dbReference>
<dbReference type="Gene3D" id="3.10.20.580">
    <property type="match status" value="1"/>
</dbReference>
<dbReference type="InterPro" id="IPR055132">
    <property type="entry name" value="RNase_J_b_CASP"/>
</dbReference>
<evidence type="ECO:0000256" key="5">
    <source>
        <dbReference type="ARBA" id="ARBA00022839"/>
    </source>
</evidence>
<dbReference type="Gene3D" id="3.40.50.10710">
    <property type="entry name" value="Metallo-hydrolase/oxidoreductase"/>
    <property type="match status" value="1"/>
</dbReference>
<accession>A0A1G4Q9D4</accession>
<gene>
    <name evidence="8" type="ORF">SAMN05660859_1054</name>
</gene>
<dbReference type="Pfam" id="PF00753">
    <property type="entry name" value="Lactamase_B"/>
    <property type="match status" value="1"/>
</dbReference>
<evidence type="ECO:0000256" key="3">
    <source>
        <dbReference type="ARBA" id="ARBA00022801"/>
    </source>
</evidence>
<dbReference type="InterPro" id="IPR011108">
    <property type="entry name" value="RMMBL"/>
</dbReference>
<keyword evidence="6" id="KW-0694">RNA-binding</keyword>
<dbReference type="CDD" id="cd07714">
    <property type="entry name" value="RNaseJ_MBL-fold"/>
    <property type="match status" value="1"/>
</dbReference>
<evidence type="ECO:0000256" key="2">
    <source>
        <dbReference type="ARBA" id="ARBA00022723"/>
    </source>
</evidence>
<dbReference type="STRING" id="177413.SAMN05660859_1054"/>
<dbReference type="Pfam" id="PF07521">
    <property type="entry name" value="RMMBL"/>
    <property type="match status" value="1"/>
</dbReference>
<dbReference type="InterPro" id="IPR001279">
    <property type="entry name" value="Metallo-B-lactamas"/>
</dbReference>
<dbReference type="EMBL" id="FMTP01000001">
    <property type="protein sequence ID" value="SCW41214.1"/>
    <property type="molecule type" value="Genomic_DNA"/>
</dbReference>
<dbReference type="Proteomes" id="UP000198889">
    <property type="component" value="Unassembled WGS sequence"/>
</dbReference>
<keyword evidence="5" id="KW-0269">Exonuclease</keyword>
<dbReference type="GO" id="GO:0003723">
    <property type="term" value="F:RNA binding"/>
    <property type="evidence" value="ECO:0007669"/>
    <property type="project" value="UniProtKB-KW"/>
</dbReference>
<dbReference type="GO" id="GO:0004527">
    <property type="term" value="F:exonuclease activity"/>
    <property type="evidence" value="ECO:0007669"/>
    <property type="project" value="UniProtKB-KW"/>
</dbReference>
<feature type="domain" description="Metallo-beta-lactamase" evidence="7">
    <location>
        <begin position="20"/>
        <end position="224"/>
    </location>
</feature>
<dbReference type="GO" id="GO:0046872">
    <property type="term" value="F:metal ion binding"/>
    <property type="evidence" value="ECO:0007669"/>
    <property type="project" value="UniProtKB-KW"/>
</dbReference>
<evidence type="ECO:0000256" key="4">
    <source>
        <dbReference type="ARBA" id="ARBA00022833"/>
    </source>
</evidence>
<keyword evidence="2" id="KW-0479">Metal-binding</keyword>
<dbReference type="PANTHER" id="PTHR43694:SF1">
    <property type="entry name" value="RIBONUCLEASE J"/>
    <property type="match status" value="1"/>
</dbReference>
<evidence type="ECO:0000256" key="6">
    <source>
        <dbReference type="ARBA" id="ARBA00022884"/>
    </source>
</evidence>
<protein>
    <submittedName>
        <fullName evidence="8">Ribonuclease J</fullName>
    </submittedName>
</protein>
<dbReference type="SUPFAM" id="SSF56281">
    <property type="entry name" value="Metallo-hydrolase/oxidoreductase"/>
    <property type="match status" value="1"/>
</dbReference>
<proteinExistence type="predicted"/>
<dbReference type="Pfam" id="PF17770">
    <property type="entry name" value="RNase_J_C"/>
    <property type="match status" value="1"/>
</dbReference>
<reference evidence="9" key="1">
    <citation type="submission" date="2016-10" db="EMBL/GenBank/DDBJ databases">
        <authorList>
            <person name="Varghese N."/>
            <person name="Submissions S."/>
        </authorList>
    </citation>
    <scope>NUCLEOTIDE SEQUENCE [LARGE SCALE GENOMIC DNA]</scope>
    <source>
        <strain evidence="9">CGMCC 1.1761</strain>
    </source>
</reference>
<evidence type="ECO:0000259" key="7">
    <source>
        <dbReference type="SMART" id="SM00849"/>
    </source>
</evidence>
<name>A0A1G4Q9D4_9HYPH</name>
<dbReference type="InterPro" id="IPR042173">
    <property type="entry name" value="RNase_J_2"/>
</dbReference>
<keyword evidence="4" id="KW-0862">Zinc</keyword>
<dbReference type="SMART" id="SM00849">
    <property type="entry name" value="Lactamase_B"/>
    <property type="match status" value="1"/>
</dbReference>
<evidence type="ECO:0000313" key="9">
    <source>
        <dbReference type="Proteomes" id="UP000198889"/>
    </source>
</evidence>
<keyword evidence="9" id="KW-1185">Reference proteome</keyword>
<dbReference type="AlphaFoldDB" id="A0A1G4Q9D4"/>
<dbReference type="PANTHER" id="PTHR43694">
    <property type="entry name" value="RIBONUCLEASE J"/>
    <property type="match status" value="1"/>
</dbReference>
<organism evidence="8 9">
    <name type="scientific">Ancylobacter rudongensis</name>
    <dbReference type="NCBI Taxonomy" id="177413"/>
    <lineage>
        <taxon>Bacteria</taxon>
        <taxon>Pseudomonadati</taxon>
        <taxon>Pseudomonadota</taxon>
        <taxon>Alphaproteobacteria</taxon>
        <taxon>Hyphomicrobiales</taxon>
        <taxon>Xanthobacteraceae</taxon>
        <taxon>Ancylobacter</taxon>
    </lineage>
</organism>
<dbReference type="InterPro" id="IPR041636">
    <property type="entry name" value="RNase_J_C"/>
</dbReference>
<sequence>MSKWPDELVFAPLGGVGEIGMNLGLYGLGPRNRRKWLAVDLGISFAPPEVPGIDLIMPDVAFLEREAEAGNLVGLVITHGHEDHIGALVDLWPRLGCTVYTTPFTHALAEARRLGEPGAPKIPFHIVPTGGRTSIGPFDVEFVPVAHSIPDSHALAIRTSLGMVVHTGDWKIDPTPVVGNVTDPVRFSALGDEGVRAVICDSTNAIRDGISPSEVDVQKVLTEMIGAAPNRVAVTTFASNVARIRSIAEAAMKNGREVVLVGRAMERVIGVAREQHMLDGLPPFRSADAYGFLPRDKVVAILTGSQGEPRAALARIADDDHPEIALSPGDHVIFSSRTIPGNERPVNRIINALILQGVKVITDRDGLVHVSGHPRRGEMEQMYQWLRPQVSVPVHGEPLHLHEHAELARRMGVREVIRLVDGDVVRLISADPSQGAEVIEEIHSGKLYKDGQVLVGADDPAIAERRRLSFSGLVSVAIAMSSKGEVVGDPMIDLSGLPRLGLGGTPLDEVVEDAVLNCLDGLPKGRRRDPDAVAESVTRAVRGQINAAWGKKPLCHVLVITV</sequence>
<dbReference type="Pfam" id="PF22505">
    <property type="entry name" value="RNase_J_b_CASP"/>
    <property type="match status" value="1"/>
</dbReference>
<dbReference type="Gene3D" id="3.60.15.10">
    <property type="entry name" value="Ribonuclease Z/Hydroxyacylglutathione hydrolase-like"/>
    <property type="match status" value="1"/>
</dbReference>
<evidence type="ECO:0000313" key="8">
    <source>
        <dbReference type="EMBL" id="SCW41214.1"/>
    </source>
</evidence>